<dbReference type="OMA" id="YMENLMH"/>
<dbReference type="OrthoDB" id="2274698at2759"/>
<feature type="transmembrane region" description="Helical" evidence="6">
    <location>
        <begin position="701"/>
        <end position="720"/>
    </location>
</feature>
<feature type="domain" description="Integral membrane bound transporter" evidence="9">
    <location>
        <begin position="627"/>
        <end position="763"/>
    </location>
</feature>
<feature type="domain" description="Putative ER transporter 6TM N-terminal" evidence="8">
    <location>
        <begin position="159"/>
        <end position="446"/>
    </location>
</feature>
<sequence length="996" mass="110968">MSTSDMDRTTRSDTDETLQLEQEKQHDSVSPATPSSAKKSWNWDNVKPDKVTLLLAIKSALGLGIIAALSQSEDVMRIETTLYYVSLIIASLFGTWKPRGAFFEGVIIAVFIMCAFVPYVLFSACMALLSRHQDSSVLVATRLGITSPAQLAQYDSATRLQAVYTPAPAALCATFLFIAAWLLNVLKVKLGLSALFGIIMGGIFSGILLTEAHVFPNFGYVTMIVRRLLTAILLGVAVQCAVNLFVPPIVNGRLPYLKTVSGILGLASKVLRVQHESFLTDPLQKNNNDTVARTMVQGLTGLLAKLAMLKGPAKREVVFGYMKASDLEELNKHVRQLAVPVIGLGNIRAVERDIYVRHVDGLNEDDIETAKQQSHWFYRNGQVDTSPDIWQKVSEDNLREAGLLLKRSCGDVITGCEEAITHIQRTLRLGPYQRAPWYVAWMKKHDKTLDRTPEDDLFLPRFEAIIAEFWAHRTEGFEALKQKDRSFSPPLYMILYYESLIYTAARTLVDMSKFADAKHQDGTMTHLRLRLPSLRSFRKAIVGAFDSKKEEEGRGQEYSDGSYVQWSILDSKDEMEPVPGWYRKPFILLWRFGQIMQGSTSAFGLRAAIAMLACTLPAYFHSSIKIFIQYRLIWITLTVLLGLQPIAGRAFSTGIMRLIGTVVGGVLGLLACEIGRKPAAIIPLYFLSLIPQFYVQIKNPVLYFLPTLMSMITEALIVGYELAEMKLGRAALSAGGQIYLSVPALFGYRVLLTVAGVVVSFVFTIFPSLITGRRLVRDELAQSCLFAGDLYSIVHTKIAAEAAGVQPRELNKRIRNARAKLTGLAASQQQLMSFTAYEPVLRGRWPRERYMNIQKHMLIITGLLATMDLQIDAFTEDDEKLLAELLDKPSFRLFYETVLSTFHHVSISLALGRPLPPFMRSPVQVMRDRDQDVKWAGERSNFHQRKEYAAIAGIVLPGNAIARSLEVIVYEVKALYGENIPSGAGLGHGNGKGKMT</sequence>
<keyword evidence="2 6" id="KW-0812">Transmembrane</keyword>
<dbReference type="PANTHER" id="PTHR37994">
    <property type="entry name" value="ARAE_2_N DOMAIN-CONTAINING PROTEIN-RELATED"/>
    <property type="match status" value="1"/>
</dbReference>
<gene>
    <name evidence="10" type="ORF">G7K_6187-t1</name>
</gene>
<comment type="subcellular location">
    <subcellularLocation>
        <location evidence="1">Membrane</location>
        <topology evidence="1">Multi-pass membrane protein</topology>
    </subcellularLocation>
</comment>
<dbReference type="GO" id="GO:0016020">
    <property type="term" value="C:membrane"/>
    <property type="evidence" value="ECO:0007669"/>
    <property type="project" value="UniProtKB-SubCell"/>
</dbReference>
<feature type="transmembrane region" description="Helical" evidence="6">
    <location>
        <begin position="603"/>
        <end position="620"/>
    </location>
</feature>
<evidence type="ECO:0000259" key="7">
    <source>
        <dbReference type="Pfam" id="PF10334"/>
    </source>
</evidence>
<name>A0A0E9NR11_SAICN</name>
<keyword evidence="3 6" id="KW-1133">Transmembrane helix</keyword>
<dbReference type="Pfam" id="PF10334">
    <property type="entry name" value="BRE4"/>
    <property type="match status" value="1"/>
</dbReference>
<feature type="transmembrane region" description="Helical" evidence="6">
    <location>
        <begin position="195"/>
        <end position="216"/>
    </location>
</feature>
<evidence type="ECO:0000256" key="2">
    <source>
        <dbReference type="ARBA" id="ARBA00022692"/>
    </source>
</evidence>
<feature type="compositionally biased region" description="Polar residues" evidence="5">
    <location>
        <begin position="28"/>
        <end position="41"/>
    </location>
</feature>
<accession>A0A0E9NR11</accession>
<feature type="transmembrane region" description="Helical" evidence="6">
    <location>
        <begin position="81"/>
        <end position="96"/>
    </location>
</feature>
<feature type="region of interest" description="Disordered" evidence="5">
    <location>
        <begin position="1"/>
        <end position="41"/>
    </location>
</feature>
<evidence type="ECO:0000256" key="6">
    <source>
        <dbReference type="SAM" id="Phobius"/>
    </source>
</evidence>
<dbReference type="Pfam" id="PF13515">
    <property type="entry name" value="FUSC_2"/>
    <property type="match status" value="1"/>
</dbReference>
<feature type="transmembrane region" description="Helical" evidence="6">
    <location>
        <begin position="102"/>
        <end position="129"/>
    </location>
</feature>
<evidence type="ECO:0000256" key="3">
    <source>
        <dbReference type="ARBA" id="ARBA00022989"/>
    </source>
</evidence>
<dbReference type="InterPro" id="IPR018820">
    <property type="entry name" value="BRE4-related_DUF2421"/>
</dbReference>
<comment type="caution">
    <text evidence="10">The sequence shown here is derived from an EMBL/GenBank/DDBJ whole genome shotgun (WGS) entry which is preliminary data.</text>
</comment>
<evidence type="ECO:0000256" key="1">
    <source>
        <dbReference type="ARBA" id="ARBA00004141"/>
    </source>
</evidence>
<evidence type="ECO:0000313" key="11">
    <source>
        <dbReference type="Proteomes" id="UP000033140"/>
    </source>
</evidence>
<feature type="transmembrane region" description="Helical" evidence="6">
    <location>
        <begin position="654"/>
        <end position="672"/>
    </location>
</feature>
<feature type="domain" description="DUF2421" evidence="7">
    <location>
        <begin position="767"/>
        <end position="939"/>
    </location>
</feature>
<reference evidence="10 11" key="3">
    <citation type="journal article" date="2015" name="Genome Announc.">
        <title>Draft Genome Sequence of the Archiascomycetous Yeast Saitoella complicata.</title>
        <authorList>
            <person name="Yamauchi K."/>
            <person name="Kondo S."/>
            <person name="Hamamoto M."/>
            <person name="Takahashi Y."/>
            <person name="Ogura Y."/>
            <person name="Hayashi T."/>
            <person name="Nishida H."/>
        </authorList>
    </citation>
    <scope>NUCLEOTIDE SEQUENCE [LARGE SCALE GENOMIC DNA]</scope>
    <source>
        <strain evidence="10 11">NRRL Y-17804</strain>
    </source>
</reference>
<evidence type="ECO:0000256" key="4">
    <source>
        <dbReference type="ARBA" id="ARBA00023136"/>
    </source>
</evidence>
<organism evidence="10 11">
    <name type="scientific">Saitoella complicata (strain BCRC 22490 / CBS 7301 / JCM 7358 / NBRC 10748 / NRRL Y-17804)</name>
    <dbReference type="NCBI Taxonomy" id="698492"/>
    <lineage>
        <taxon>Eukaryota</taxon>
        <taxon>Fungi</taxon>
        <taxon>Dikarya</taxon>
        <taxon>Ascomycota</taxon>
        <taxon>Taphrinomycotina</taxon>
        <taxon>Taphrinomycotina incertae sedis</taxon>
        <taxon>Saitoella</taxon>
    </lineage>
</organism>
<proteinExistence type="predicted"/>
<dbReference type="EMBL" id="BACD03000059">
    <property type="protein sequence ID" value="GAO52101.1"/>
    <property type="molecule type" value="Genomic_DNA"/>
</dbReference>
<dbReference type="PANTHER" id="PTHR37994:SF4">
    <property type="entry name" value="ER TRANSPORTER 6TM N-TERMINAL DOMAIN-CONTAINING PROTEIN-RELATED"/>
    <property type="match status" value="1"/>
</dbReference>
<reference evidence="10 11" key="1">
    <citation type="journal article" date="2011" name="J. Gen. Appl. Microbiol.">
        <title>Draft genome sequencing of the enigmatic yeast Saitoella complicata.</title>
        <authorList>
            <person name="Nishida H."/>
            <person name="Hamamoto M."/>
            <person name="Sugiyama J."/>
        </authorList>
    </citation>
    <scope>NUCLEOTIDE SEQUENCE [LARGE SCALE GENOMIC DNA]</scope>
    <source>
        <strain evidence="10 11">NRRL Y-17804</strain>
    </source>
</reference>
<reference evidence="10 11" key="2">
    <citation type="journal article" date="2014" name="J. Gen. Appl. Microbiol.">
        <title>The early diverging ascomycetous budding yeast Saitoella complicata has three histone deacetylases belonging to the Clr6, Hos2, and Rpd3 lineages.</title>
        <authorList>
            <person name="Nishida H."/>
            <person name="Matsumoto T."/>
            <person name="Kondo S."/>
            <person name="Hamamoto M."/>
            <person name="Yoshikawa H."/>
        </authorList>
    </citation>
    <scope>NUCLEOTIDE SEQUENCE [LARGE SCALE GENOMIC DNA]</scope>
    <source>
        <strain evidence="10 11">NRRL Y-17804</strain>
    </source>
</reference>
<evidence type="ECO:0008006" key="12">
    <source>
        <dbReference type="Google" id="ProtNLM"/>
    </source>
</evidence>
<feature type="compositionally biased region" description="Basic and acidic residues" evidence="5">
    <location>
        <begin position="1"/>
        <end position="14"/>
    </location>
</feature>
<feature type="transmembrane region" description="Helical" evidence="6">
    <location>
        <begin position="752"/>
        <end position="770"/>
    </location>
</feature>
<feature type="transmembrane region" description="Helical" evidence="6">
    <location>
        <begin position="679"/>
        <end position="695"/>
    </location>
</feature>
<evidence type="ECO:0000259" key="9">
    <source>
        <dbReference type="Pfam" id="PF13515"/>
    </source>
</evidence>
<evidence type="ECO:0000259" key="8">
    <source>
        <dbReference type="Pfam" id="PF10337"/>
    </source>
</evidence>
<feature type="transmembrane region" description="Helical" evidence="6">
    <location>
        <begin position="51"/>
        <end position="69"/>
    </location>
</feature>
<feature type="transmembrane region" description="Helical" evidence="6">
    <location>
        <begin position="163"/>
        <end position="183"/>
    </location>
</feature>
<dbReference type="AlphaFoldDB" id="A0A0E9NR11"/>
<keyword evidence="11" id="KW-1185">Reference proteome</keyword>
<dbReference type="InterPro" id="IPR018823">
    <property type="entry name" value="ArAE_2_N"/>
</dbReference>
<feature type="transmembrane region" description="Helical" evidence="6">
    <location>
        <begin position="228"/>
        <end position="246"/>
    </location>
</feature>
<protein>
    <recommendedName>
        <fullName evidence="12">ER transporter 6TM N-terminal domain-containing protein</fullName>
    </recommendedName>
</protein>
<evidence type="ECO:0000256" key="5">
    <source>
        <dbReference type="SAM" id="MobiDB-lite"/>
    </source>
</evidence>
<dbReference type="Proteomes" id="UP000033140">
    <property type="component" value="Unassembled WGS sequence"/>
</dbReference>
<feature type="transmembrane region" description="Helical" evidence="6">
    <location>
        <begin position="632"/>
        <end position="648"/>
    </location>
</feature>
<evidence type="ECO:0000313" key="10">
    <source>
        <dbReference type="EMBL" id="GAO52101.1"/>
    </source>
</evidence>
<keyword evidence="4 6" id="KW-0472">Membrane</keyword>
<dbReference type="InterPro" id="IPR049453">
    <property type="entry name" value="Memb_transporter_dom"/>
</dbReference>
<dbReference type="RefSeq" id="XP_019027518.1">
    <property type="nucleotide sequence ID" value="XM_019165653.1"/>
</dbReference>
<dbReference type="Pfam" id="PF10337">
    <property type="entry name" value="ArAE_2_N"/>
    <property type="match status" value="1"/>
</dbReference>
<dbReference type="STRING" id="698492.A0A0E9NR11"/>